<dbReference type="EMBL" id="GL349451">
    <property type="protein sequence ID" value="KNC48399.1"/>
    <property type="molecule type" value="Genomic_DNA"/>
</dbReference>
<evidence type="ECO:0000313" key="4">
    <source>
        <dbReference type="Proteomes" id="UP000054408"/>
    </source>
</evidence>
<sequence>MRASSPVQRLRAQLDASLYPPGAVANPLFTPSVVTPSSPGPYAPYGLPRSTASYAHATPYEQRSLRPAVTASPARAAAESASLSDAGLLASQDVHARSSALSASLGSLFHKLESLQGMVAASAAASPARSAARSASPPQPVRSYYQTPRSPGPLSSTELLSSPPPRVPPAVVSSPPAALHANGHESTAATIARLEVQIMKLEAANHRLQARPPANAHSPAQERALAEERLRTKELERKVAALERRLAKTEPPRDMRARLEAEFQKRLDTEMEVMHGQHMRKLRPLRAKVQELTDDLDTLRAASARRATSASASAAAEADVLRAHIRELETDNATLARELAASTALAARVASLSDENAQLHARIAELETSADSNLPPDVDLYDEMGALLTRLADVETDNNRLALELEHALAAKAEAEADALAYNLSLTAKTTDTVADTAADTHSEATLVAVASDGVSADADDSEYEYEYEEVQVGQHDVDHDHVVDVDDGEVEHAPSPAIQLAAIAASIASPASPRETQDALHKRFLNSPSRHLTGSAAIHLAALTSPAS</sequence>
<dbReference type="RefSeq" id="XP_013758516.1">
    <property type="nucleotide sequence ID" value="XM_013903062.1"/>
</dbReference>
<proteinExistence type="predicted"/>
<keyword evidence="4" id="KW-1185">Reference proteome</keyword>
<reference evidence="3 4" key="1">
    <citation type="submission" date="2010-05" db="EMBL/GenBank/DDBJ databases">
        <title>The Genome Sequence of Thecamonas trahens ATCC 50062.</title>
        <authorList>
            <consortium name="The Broad Institute Genome Sequencing Platform"/>
            <person name="Russ C."/>
            <person name="Cuomo C."/>
            <person name="Shea T."/>
            <person name="Young S.K."/>
            <person name="Zeng Q."/>
            <person name="Koehrsen M."/>
            <person name="Haas B."/>
            <person name="Borodovsky M."/>
            <person name="Guigo R."/>
            <person name="Alvarado L."/>
            <person name="Berlin A."/>
            <person name="Bochicchio J."/>
            <person name="Borenstein D."/>
            <person name="Chapman S."/>
            <person name="Chen Z."/>
            <person name="Freedman E."/>
            <person name="Gellesch M."/>
            <person name="Goldberg J."/>
            <person name="Griggs A."/>
            <person name="Gujja S."/>
            <person name="Heilman E."/>
            <person name="Heiman D."/>
            <person name="Hepburn T."/>
            <person name="Howarth C."/>
            <person name="Jen D."/>
            <person name="Larson L."/>
            <person name="Mehta T."/>
            <person name="Park D."/>
            <person name="Pearson M."/>
            <person name="Roberts A."/>
            <person name="Saif S."/>
            <person name="Shenoy N."/>
            <person name="Sisk P."/>
            <person name="Stolte C."/>
            <person name="Sykes S."/>
            <person name="Thomson T."/>
            <person name="Walk T."/>
            <person name="White J."/>
            <person name="Yandava C."/>
            <person name="Burger G."/>
            <person name="Gray M.W."/>
            <person name="Holland P.W.H."/>
            <person name="King N."/>
            <person name="Lang F.B.F."/>
            <person name="Roger A.J."/>
            <person name="Ruiz-Trillo I."/>
            <person name="Lander E."/>
            <person name="Nusbaum C."/>
        </authorList>
    </citation>
    <scope>NUCLEOTIDE SEQUENCE [LARGE SCALE GENOMIC DNA]</scope>
    <source>
        <strain evidence="3 4">ATCC 50062</strain>
    </source>
</reference>
<dbReference type="GeneID" id="25564367"/>
<feature type="coiled-coil region" evidence="1">
    <location>
        <begin position="184"/>
        <end position="245"/>
    </location>
</feature>
<feature type="compositionally biased region" description="Low complexity" evidence="2">
    <location>
        <begin position="152"/>
        <end position="161"/>
    </location>
</feature>
<evidence type="ECO:0000313" key="3">
    <source>
        <dbReference type="EMBL" id="KNC48399.1"/>
    </source>
</evidence>
<organism evidence="3 4">
    <name type="scientific">Thecamonas trahens ATCC 50062</name>
    <dbReference type="NCBI Taxonomy" id="461836"/>
    <lineage>
        <taxon>Eukaryota</taxon>
        <taxon>Apusozoa</taxon>
        <taxon>Apusomonadida</taxon>
        <taxon>Apusomonadidae</taxon>
        <taxon>Thecamonas</taxon>
    </lineage>
</organism>
<evidence type="ECO:0000256" key="2">
    <source>
        <dbReference type="SAM" id="MobiDB-lite"/>
    </source>
</evidence>
<gene>
    <name evidence="3" type="ORF">AMSG_04848</name>
</gene>
<dbReference type="Proteomes" id="UP000054408">
    <property type="component" value="Unassembled WGS sequence"/>
</dbReference>
<feature type="compositionally biased region" description="Low complexity" evidence="2">
    <location>
        <begin position="169"/>
        <end position="179"/>
    </location>
</feature>
<evidence type="ECO:0000256" key="1">
    <source>
        <dbReference type="SAM" id="Coils"/>
    </source>
</evidence>
<accession>A0A0L0D7R5</accession>
<feature type="coiled-coil region" evidence="1">
    <location>
        <begin position="282"/>
        <end position="369"/>
    </location>
</feature>
<feature type="region of interest" description="Disordered" evidence="2">
    <location>
        <begin position="130"/>
        <end position="183"/>
    </location>
</feature>
<keyword evidence="1" id="KW-0175">Coiled coil</keyword>
<dbReference type="AlphaFoldDB" id="A0A0L0D7R5"/>
<protein>
    <submittedName>
        <fullName evidence="3">Uncharacterized protein</fullName>
    </submittedName>
</protein>
<name>A0A0L0D7R5_THETB</name>